<dbReference type="GeneID" id="20641699"/>
<dbReference type="InParanoid" id="G4Z282"/>
<gene>
    <name evidence="1" type="ORF">PHYSODRAFT_299149</name>
</gene>
<dbReference type="RefSeq" id="XP_009524134.1">
    <property type="nucleotide sequence ID" value="XM_009525839.1"/>
</dbReference>
<sequence length="107" mass="11784">MTLLPVIRLLYKNAFAHLIRDHPDLRSCIVVFNADLYHVLFLSWCMNGTTSKKAIVTLMLVDILEAVVVLLEVDDVLARITSEAASISLPKGLLGYLGSRNSLSQGT</sequence>
<evidence type="ECO:0000313" key="2">
    <source>
        <dbReference type="Proteomes" id="UP000002640"/>
    </source>
</evidence>
<protein>
    <submittedName>
        <fullName evidence="1">Uncharacterized protein</fullName>
    </submittedName>
</protein>
<accession>G4Z282</accession>
<dbReference type="Proteomes" id="UP000002640">
    <property type="component" value="Unassembled WGS sequence"/>
</dbReference>
<name>G4Z282_PHYSP</name>
<proteinExistence type="predicted"/>
<dbReference type="KEGG" id="psoj:PHYSODRAFT_299149"/>
<dbReference type="EMBL" id="JH159153">
    <property type="protein sequence ID" value="EGZ21417.1"/>
    <property type="molecule type" value="Genomic_DNA"/>
</dbReference>
<dbReference type="AlphaFoldDB" id="G4Z282"/>
<keyword evidence="2" id="KW-1185">Reference proteome</keyword>
<organism evidence="1 2">
    <name type="scientific">Phytophthora sojae (strain P6497)</name>
    <name type="common">Soybean stem and root rot agent</name>
    <name type="synonym">Phytophthora megasperma f. sp. glycines</name>
    <dbReference type="NCBI Taxonomy" id="1094619"/>
    <lineage>
        <taxon>Eukaryota</taxon>
        <taxon>Sar</taxon>
        <taxon>Stramenopiles</taxon>
        <taxon>Oomycota</taxon>
        <taxon>Peronosporomycetes</taxon>
        <taxon>Peronosporales</taxon>
        <taxon>Peronosporaceae</taxon>
        <taxon>Phytophthora</taxon>
    </lineage>
</organism>
<evidence type="ECO:0000313" key="1">
    <source>
        <dbReference type="EMBL" id="EGZ21417.1"/>
    </source>
</evidence>
<reference evidence="1 2" key="1">
    <citation type="journal article" date="2006" name="Science">
        <title>Phytophthora genome sequences uncover evolutionary origins and mechanisms of pathogenesis.</title>
        <authorList>
            <person name="Tyler B.M."/>
            <person name="Tripathy S."/>
            <person name="Zhang X."/>
            <person name="Dehal P."/>
            <person name="Jiang R.H."/>
            <person name="Aerts A."/>
            <person name="Arredondo F.D."/>
            <person name="Baxter L."/>
            <person name="Bensasson D."/>
            <person name="Beynon J.L."/>
            <person name="Chapman J."/>
            <person name="Damasceno C.M."/>
            <person name="Dorrance A.E."/>
            <person name="Dou D."/>
            <person name="Dickerman A.W."/>
            <person name="Dubchak I.L."/>
            <person name="Garbelotto M."/>
            <person name="Gijzen M."/>
            <person name="Gordon S.G."/>
            <person name="Govers F."/>
            <person name="Grunwald N.J."/>
            <person name="Huang W."/>
            <person name="Ivors K.L."/>
            <person name="Jones R.W."/>
            <person name="Kamoun S."/>
            <person name="Krampis K."/>
            <person name="Lamour K.H."/>
            <person name="Lee M.K."/>
            <person name="McDonald W.H."/>
            <person name="Medina M."/>
            <person name="Meijer H.J."/>
            <person name="Nordberg E.K."/>
            <person name="Maclean D.J."/>
            <person name="Ospina-Giraldo M.D."/>
            <person name="Morris P.F."/>
            <person name="Phuntumart V."/>
            <person name="Putnam N.H."/>
            <person name="Rash S."/>
            <person name="Rose J.K."/>
            <person name="Sakihama Y."/>
            <person name="Salamov A.A."/>
            <person name="Savidor A."/>
            <person name="Scheuring C.F."/>
            <person name="Smith B.M."/>
            <person name="Sobral B.W."/>
            <person name="Terry A."/>
            <person name="Torto-Alalibo T.A."/>
            <person name="Win J."/>
            <person name="Xu Z."/>
            <person name="Zhang H."/>
            <person name="Grigoriev I.V."/>
            <person name="Rokhsar D.S."/>
            <person name="Boore J.L."/>
        </authorList>
    </citation>
    <scope>NUCLEOTIDE SEQUENCE [LARGE SCALE GENOMIC DNA]</scope>
    <source>
        <strain evidence="1 2">P6497</strain>
    </source>
</reference>